<feature type="chain" id="PRO_5038056532" evidence="1">
    <location>
        <begin position="21"/>
        <end position="80"/>
    </location>
</feature>
<proteinExistence type="predicted"/>
<name>A0A914VV86_9BILA</name>
<dbReference type="AlphaFoldDB" id="A0A914VV86"/>
<accession>A0A914VV86</accession>
<dbReference type="WBParaSite" id="PSAMB.scaffold2536size22685.g18248.t1">
    <property type="protein sequence ID" value="PSAMB.scaffold2536size22685.g18248.t1"/>
    <property type="gene ID" value="PSAMB.scaffold2536size22685.g18248"/>
</dbReference>
<keyword evidence="1" id="KW-0732">Signal</keyword>
<reference evidence="3" key="1">
    <citation type="submission" date="2022-11" db="UniProtKB">
        <authorList>
            <consortium name="WormBaseParasite"/>
        </authorList>
    </citation>
    <scope>IDENTIFICATION</scope>
</reference>
<sequence length="80" mass="8619">MKLQIFIFVAAACIIGNALAFITCEDWCKPPNCPCEGAGTPGTCRMKCYNKCRTALNPMYCYSKGACCGETNQCTCTITG</sequence>
<keyword evidence="2" id="KW-1185">Reference proteome</keyword>
<evidence type="ECO:0000313" key="3">
    <source>
        <dbReference type="WBParaSite" id="PSAMB.scaffold2536size22685.g18248.t1"/>
    </source>
</evidence>
<evidence type="ECO:0000256" key="1">
    <source>
        <dbReference type="SAM" id="SignalP"/>
    </source>
</evidence>
<evidence type="ECO:0000313" key="2">
    <source>
        <dbReference type="Proteomes" id="UP000887566"/>
    </source>
</evidence>
<feature type="signal peptide" evidence="1">
    <location>
        <begin position="1"/>
        <end position="20"/>
    </location>
</feature>
<organism evidence="2 3">
    <name type="scientific">Plectus sambesii</name>
    <dbReference type="NCBI Taxonomy" id="2011161"/>
    <lineage>
        <taxon>Eukaryota</taxon>
        <taxon>Metazoa</taxon>
        <taxon>Ecdysozoa</taxon>
        <taxon>Nematoda</taxon>
        <taxon>Chromadorea</taxon>
        <taxon>Plectida</taxon>
        <taxon>Plectina</taxon>
        <taxon>Plectoidea</taxon>
        <taxon>Plectidae</taxon>
        <taxon>Plectus</taxon>
    </lineage>
</organism>
<dbReference type="Proteomes" id="UP000887566">
    <property type="component" value="Unplaced"/>
</dbReference>
<protein>
    <submittedName>
        <fullName evidence="3">Uncharacterized protein</fullName>
    </submittedName>
</protein>